<dbReference type="Proteomes" id="UP000663829">
    <property type="component" value="Unassembled WGS sequence"/>
</dbReference>
<reference evidence="1" key="1">
    <citation type="submission" date="2021-02" db="EMBL/GenBank/DDBJ databases">
        <authorList>
            <person name="Nowell W R."/>
        </authorList>
    </citation>
    <scope>NUCLEOTIDE SEQUENCE</scope>
</reference>
<evidence type="ECO:0000313" key="2">
    <source>
        <dbReference type="EMBL" id="CAF3622858.1"/>
    </source>
</evidence>
<dbReference type="Proteomes" id="UP000681722">
    <property type="component" value="Unassembled WGS sequence"/>
</dbReference>
<keyword evidence="3" id="KW-1185">Reference proteome</keyword>
<comment type="caution">
    <text evidence="1">The sequence shown here is derived from an EMBL/GenBank/DDBJ whole genome shotgun (WGS) entry which is preliminary data.</text>
</comment>
<dbReference type="EMBL" id="CAJNOQ010000760">
    <property type="protein sequence ID" value="CAF0835649.1"/>
    <property type="molecule type" value="Genomic_DNA"/>
</dbReference>
<proteinExistence type="predicted"/>
<gene>
    <name evidence="1" type="ORF">GPM918_LOCUS5291</name>
    <name evidence="2" type="ORF">SRO942_LOCUS5291</name>
</gene>
<evidence type="ECO:0000313" key="1">
    <source>
        <dbReference type="EMBL" id="CAF0835649.1"/>
    </source>
</evidence>
<accession>A0A813V2A1</accession>
<dbReference type="EMBL" id="CAJOBC010000760">
    <property type="protein sequence ID" value="CAF3622858.1"/>
    <property type="molecule type" value="Genomic_DNA"/>
</dbReference>
<protein>
    <submittedName>
        <fullName evidence="1">Uncharacterized protein</fullName>
    </submittedName>
</protein>
<organism evidence="1 3">
    <name type="scientific">Didymodactylos carnosus</name>
    <dbReference type="NCBI Taxonomy" id="1234261"/>
    <lineage>
        <taxon>Eukaryota</taxon>
        <taxon>Metazoa</taxon>
        <taxon>Spiralia</taxon>
        <taxon>Gnathifera</taxon>
        <taxon>Rotifera</taxon>
        <taxon>Eurotatoria</taxon>
        <taxon>Bdelloidea</taxon>
        <taxon>Philodinida</taxon>
        <taxon>Philodinidae</taxon>
        <taxon>Didymodactylos</taxon>
    </lineage>
</organism>
<sequence>MFVHSSRHYPSLPLSSELFDDNDRYASRSYRTPRRERFDFYTSRQQPFSEILQPRRPVYFTGPFSVTLDNRRPASLFV</sequence>
<evidence type="ECO:0000313" key="3">
    <source>
        <dbReference type="Proteomes" id="UP000663829"/>
    </source>
</evidence>
<name>A0A813V2A1_9BILA</name>
<dbReference type="AlphaFoldDB" id="A0A813V2A1"/>